<dbReference type="AlphaFoldDB" id="A0A852Z936"/>
<name>A0A852Z936_9ACTN</name>
<dbReference type="Proteomes" id="UP000548304">
    <property type="component" value="Unassembled WGS sequence"/>
</dbReference>
<feature type="domain" description="DUF4873" evidence="2">
    <location>
        <begin position="43"/>
        <end position="132"/>
    </location>
</feature>
<comment type="caution">
    <text evidence="3">The sequence shown here is derived from an EMBL/GenBank/DDBJ whole genome shotgun (WGS) entry which is preliminary data.</text>
</comment>
<organism evidence="3 4">
    <name type="scientific">Actinopolyspora biskrensis</name>
    <dbReference type="NCBI Taxonomy" id="1470178"/>
    <lineage>
        <taxon>Bacteria</taxon>
        <taxon>Bacillati</taxon>
        <taxon>Actinomycetota</taxon>
        <taxon>Actinomycetes</taxon>
        <taxon>Actinopolysporales</taxon>
        <taxon>Actinopolysporaceae</taxon>
        <taxon>Actinopolyspora</taxon>
    </lineage>
</organism>
<accession>A0A852Z936</accession>
<reference evidence="3 4" key="1">
    <citation type="submission" date="2020-07" db="EMBL/GenBank/DDBJ databases">
        <title>Genomic Encyclopedia of Type Strains, Phase III (KMG-III): the genomes of soil and plant-associated and newly described type strains.</title>
        <authorList>
            <person name="Whitman W."/>
        </authorList>
    </citation>
    <scope>NUCLEOTIDE SEQUENCE [LARGE SCALE GENOMIC DNA]</scope>
    <source>
        <strain evidence="3 4">CECT 8576</strain>
    </source>
</reference>
<sequence>MNTAPARRRGPSGPPATASTTNNGGETVLERFEDEERHDAHDEHDYLGSAVVFTADAEVAVDVVLRGNFQPIDGRFHWYGRAEADEKLDELTAGRRVEVVLRTPHGDAAATLSDPDPWNRYRVTGLGRPPFPLDTELADLKENG</sequence>
<proteinExistence type="predicted"/>
<evidence type="ECO:0000313" key="4">
    <source>
        <dbReference type="Proteomes" id="UP000548304"/>
    </source>
</evidence>
<dbReference type="InterPro" id="IPR032371">
    <property type="entry name" value="DUF4873"/>
</dbReference>
<evidence type="ECO:0000313" key="3">
    <source>
        <dbReference type="EMBL" id="NYH80056.1"/>
    </source>
</evidence>
<gene>
    <name evidence="3" type="ORF">FHR84_003405</name>
</gene>
<dbReference type="RefSeq" id="WP_179536428.1">
    <property type="nucleotide sequence ID" value="NZ_JACBYW010000006.1"/>
</dbReference>
<evidence type="ECO:0000256" key="1">
    <source>
        <dbReference type="SAM" id="MobiDB-lite"/>
    </source>
</evidence>
<protein>
    <recommendedName>
        <fullName evidence="2">DUF4873 domain-containing protein</fullName>
    </recommendedName>
</protein>
<feature type="region of interest" description="Disordered" evidence="1">
    <location>
        <begin position="1"/>
        <end position="27"/>
    </location>
</feature>
<evidence type="ECO:0000259" key="2">
    <source>
        <dbReference type="Pfam" id="PF16170"/>
    </source>
</evidence>
<feature type="compositionally biased region" description="Basic residues" evidence="1">
    <location>
        <begin position="1"/>
        <end position="10"/>
    </location>
</feature>
<dbReference type="Pfam" id="PF16170">
    <property type="entry name" value="DUF4873"/>
    <property type="match status" value="1"/>
</dbReference>
<keyword evidence="4" id="KW-1185">Reference proteome</keyword>
<dbReference type="EMBL" id="JACBYW010000006">
    <property type="protein sequence ID" value="NYH80056.1"/>
    <property type="molecule type" value="Genomic_DNA"/>
</dbReference>